<feature type="compositionally biased region" description="Basic and acidic residues" evidence="10">
    <location>
        <begin position="687"/>
        <end position="703"/>
    </location>
</feature>
<dbReference type="InterPro" id="IPR011992">
    <property type="entry name" value="EF-hand-dom_pair"/>
</dbReference>
<keyword evidence="2" id="KW-0285">Flavoprotein</keyword>
<evidence type="ECO:0000259" key="12">
    <source>
        <dbReference type="PROSITE" id="PS50222"/>
    </source>
</evidence>
<dbReference type="FunFam" id="3.40.50.80:FF:000012">
    <property type="entry name" value="NADPH oxidase, isoform B"/>
    <property type="match status" value="1"/>
</dbReference>
<dbReference type="Pfam" id="PF08030">
    <property type="entry name" value="NAD_binding_6"/>
    <property type="match status" value="1"/>
</dbReference>
<feature type="compositionally biased region" description="Polar residues" evidence="10">
    <location>
        <begin position="669"/>
        <end position="685"/>
    </location>
</feature>
<accession>A0A835CPZ8</accession>
<dbReference type="SFLD" id="SFLDS00052">
    <property type="entry name" value="Ferric_Reductase_Domain"/>
    <property type="match status" value="1"/>
</dbReference>
<dbReference type="AlphaFoldDB" id="A0A835CPZ8"/>
<keyword evidence="9 11" id="KW-0472">Membrane</keyword>
<evidence type="ECO:0000313" key="14">
    <source>
        <dbReference type="EMBL" id="KAF7989658.1"/>
    </source>
</evidence>
<dbReference type="FunFam" id="2.40.30.10:FF:000056">
    <property type="entry name" value="NADPH oxidase 5"/>
    <property type="match status" value="1"/>
</dbReference>
<organism evidence="14 15">
    <name type="scientific">Aphidius gifuensis</name>
    <name type="common">Parasitoid wasp</name>
    <dbReference type="NCBI Taxonomy" id="684658"/>
    <lineage>
        <taxon>Eukaryota</taxon>
        <taxon>Metazoa</taxon>
        <taxon>Ecdysozoa</taxon>
        <taxon>Arthropoda</taxon>
        <taxon>Hexapoda</taxon>
        <taxon>Insecta</taxon>
        <taxon>Pterygota</taxon>
        <taxon>Neoptera</taxon>
        <taxon>Endopterygota</taxon>
        <taxon>Hymenoptera</taxon>
        <taxon>Apocrita</taxon>
        <taxon>Ichneumonoidea</taxon>
        <taxon>Braconidae</taxon>
        <taxon>Aphidiinae</taxon>
        <taxon>Aphidius</taxon>
    </lineage>
</organism>
<comment type="caution">
    <text evidence="14">The sequence shown here is derived from an EMBL/GenBank/DDBJ whole genome shotgun (WGS) entry which is preliminary data.</text>
</comment>
<dbReference type="Gene3D" id="1.10.238.10">
    <property type="entry name" value="EF-hand"/>
    <property type="match status" value="1"/>
</dbReference>
<dbReference type="InterPro" id="IPR013121">
    <property type="entry name" value="Fe_red_NAD-bd_6"/>
</dbReference>
<dbReference type="SUPFAM" id="SSF47473">
    <property type="entry name" value="EF-hand"/>
    <property type="match status" value="2"/>
</dbReference>
<dbReference type="InterPro" id="IPR017927">
    <property type="entry name" value="FAD-bd_FR_type"/>
</dbReference>
<feature type="domain" description="EF-hand" evidence="12">
    <location>
        <begin position="53"/>
        <end position="88"/>
    </location>
</feature>
<reference evidence="14 15" key="1">
    <citation type="submission" date="2020-08" db="EMBL/GenBank/DDBJ databases">
        <title>Aphidius gifuensis genome sequencing and assembly.</title>
        <authorList>
            <person name="Du Z."/>
        </authorList>
    </citation>
    <scope>NUCLEOTIDE SEQUENCE [LARGE SCALE GENOMIC DNA]</scope>
    <source>
        <strain evidence="14">YNYX2018</strain>
        <tissue evidence="14">Adults</tissue>
    </source>
</reference>
<dbReference type="InterPro" id="IPR050369">
    <property type="entry name" value="RBOH/FRE"/>
</dbReference>
<evidence type="ECO:0000256" key="5">
    <source>
        <dbReference type="ARBA" id="ARBA00022837"/>
    </source>
</evidence>
<dbReference type="InterPro" id="IPR018247">
    <property type="entry name" value="EF_Hand_1_Ca_BS"/>
</dbReference>
<keyword evidence="3 11" id="KW-0812">Transmembrane</keyword>
<dbReference type="InterPro" id="IPR039261">
    <property type="entry name" value="FNR_nucleotide-bd"/>
</dbReference>
<dbReference type="PROSITE" id="PS50222">
    <property type="entry name" value="EF_HAND_2"/>
    <property type="match status" value="3"/>
</dbReference>
<evidence type="ECO:0000256" key="10">
    <source>
        <dbReference type="SAM" id="MobiDB-lite"/>
    </source>
</evidence>
<evidence type="ECO:0000256" key="7">
    <source>
        <dbReference type="ARBA" id="ARBA00022989"/>
    </source>
</evidence>
<proteinExistence type="predicted"/>
<dbReference type="Gene3D" id="2.40.30.10">
    <property type="entry name" value="Translation factors"/>
    <property type="match status" value="1"/>
</dbReference>
<dbReference type="SUPFAM" id="SSF52343">
    <property type="entry name" value="Ferredoxin reductase-like, C-terminal NADP-linked domain"/>
    <property type="match status" value="1"/>
</dbReference>
<feature type="domain" description="EF-hand" evidence="12">
    <location>
        <begin position="232"/>
        <end position="267"/>
    </location>
</feature>
<evidence type="ECO:0000256" key="6">
    <source>
        <dbReference type="ARBA" id="ARBA00022857"/>
    </source>
</evidence>
<dbReference type="InterPro" id="IPR013130">
    <property type="entry name" value="Fe3_Rdtase_TM_dom"/>
</dbReference>
<feature type="transmembrane region" description="Helical" evidence="11">
    <location>
        <begin position="436"/>
        <end position="461"/>
    </location>
</feature>
<feature type="domain" description="FAD-binding FR-type" evidence="13">
    <location>
        <begin position="561"/>
        <end position="676"/>
    </location>
</feature>
<evidence type="ECO:0000259" key="13">
    <source>
        <dbReference type="PROSITE" id="PS51384"/>
    </source>
</evidence>
<dbReference type="Gene3D" id="3.40.50.80">
    <property type="entry name" value="Nucleotide-binding domain of ferredoxin-NADP reductase (FNR) module"/>
    <property type="match status" value="1"/>
</dbReference>
<dbReference type="CDD" id="cd06186">
    <property type="entry name" value="NOX_Duox_like_FAD_NADP"/>
    <property type="match status" value="2"/>
</dbReference>
<keyword evidence="4" id="KW-0274">FAD</keyword>
<feature type="region of interest" description="Disordered" evidence="10">
    <location>
        <begin position="669"/>
        <end position="742"/>
    </location>
</feature>
<dbReference type="Pfam" id="PF13499">
    <property type="entry name" value="EF-hand_7"/>
    <property type="match status" value="1"/>
</dbReference>
<feature type="domain" description="EF-hand" evidence="12">
    <location>
        <begin position="196"/>
        <end position="231"/>
    </location>
</feature>
<dbReference type="Pfam" id="PF01794">
    <property type="entry name" value="Ferric_reduct"/>
    <property type="match status" value="1"/>
</dbReference>
<dbReference type="Pfam" id="PF08022">
    <property type="entry name" value="FAD_binding_8"/>
    <property type="match status" value="1"/>
</dbReference>
<feature type="transmembrane region" description="Helical" evidence="11">
    <location>
        <begin position="356"/>
        <end position="375"/>
    </location>
</feature>
<feature type="compositionally biased region" description="Low complexity" evidence="10">
    <location>
        <begin position="714"/>
        <end position="728"/>
    </location>
</feature>
<dbReference type="SMART" id="SM00054">
    <property type="entry name" value="EFh"/>
    <property type="match status" value="4"/>
</dbReference>
<keyword evidence="7 11" id="KW-1133">Transmembrane helix</keyword>
<keyword evidence="8" id="KW-0560">Oxidoreductase</keyword>
<dbReference type="Proteomes" id="UP000639338">
    <property type="component" value="Unassembled WGS sequence"/>
</dbReference>
<evidence type="ECO:0000256" key="9">
    <source>
        <dbReference type="ARBA" id="ARBA00023136"/>
    </source>
</evidence>
<dbReference type="PANTHER" id="PTHR11972">
    <property type="entry name" value="NADPH OXIDASE"/>
    <property type="match status" value="1"/>
</dbReference>
<evidence type="ECO:0000256" key="8">
    <source>
        <dbReference type="ARBA" id="ARBA00023002"/>
    </source>
</evidence>
<evidence type="ECO:0000256" key="3">
    <source>
        <dbReference type="ARBA" id="ARBA00022692"/>
    </source>
</evidence>
<gene>
    <name evidence="14" type="ORF">HCN44_008332</name>
</gene>
<dbReference type="CDD" id="cd00051">
    <property type="entry name" value="EFh"/>
    <property type="match status" value="2"/>
</dbReference>
<name>A0A835CPZ8_APHGI</name>
<dbReference type="OrthoDB" id="167398at2759"/>
<dbReference type="GO" id="GO:0042554">
    <property type="term" value="P:superoxide anion generation"/>
    <property type="evidence" value="ECO:0007669"/>
    <property type="project" value="TreeGrafter"/>
</dbReference>
<evidence type="ECO:0000256" key="1">
    <source>
        <dbReference type="ARBA" id="ARBA00004141"/>
    </source>
</evidence>
<dbReference type="PROSITE" id="PS00018">
    <property type="entry name" value="EF_HAND_1"/>
    <property type="match status" value="2"/>
</dbReference>
<dbReference type="SUPFAM" id="SSF63380">
    <property type="entry name" value="Riboflavin synthase domain-like"/>
    <property type="match status" value="1"/>
</dbReference>
<dbReference type="PROSITE" id="PS51384">
    <property type="entry name" value="FAD_FR"/>
    <property type="match status" value="1"/>
</dbReference>
<evidence type="ECO:0000256" key="11">
    <source>
        <dbReference type="SAM" id="Phobius"/>
    </source>
</evidence>
<dbReference type="InterPro" id="IPR002048">
    <property type="entry name" value="EF_hand_dom"/>
</dbReference>
<evidence type="ECO:0000256" key="2">
    <source>
        <dbReference type="ARBA" id="ARBA00022630"/>
    </source>
</evidence>
<dbReference type="GO" id="GO:0043020">
    <property type="term" value="C:NADPH oxidase complex"/>
    <property type="evidence" value="ECO:0007669"/>
    <property type="project" value="TreeGrafter"/>
</dbReference>
<dbReference type="FunFam" id="1.10.238.10:FF:000258">
    <property type="entry name" value="NADPH oxidase, isoform B"/>
    <property type="match status" value="1"/>
</dbReference>
<feature type="transmembrane region" description="Helical" evidence="11">
    <location>
        <begin position="482"/>
        <end position="513"/>
    </location>
</feature>
<dbReference type="Pfam" id="PF00036">
    <property type="entry name" value="EF-hand_1"/>
    <property type="match status" value="1"/>
</dbReference>
<evidence type="ECO:0000256" key="4">
    <source>
        <dbReference type="ARBA" id="ARBA00022827"/>
    </source>
</evidence>
<dbReference type="InterPro" id="IPR017938">
    <property type="entry name" value="Riboflavin_synthase-like_b-brl"/>
</dbReference>
<keyword evidence="5" id="KW-0106">Calcium</keyword>
<dbReference type="GO" id="GO:0016175">
    <property type="term" value="F:superoxide-generating NAD(P)H oxidase activity"/>
    <property type="evidence" value="ECO:0007669"/>
    <property type="project" value="TreeGrafter"/>
</dbReference>
<dbReference type="SFLD" id="SFLDG01169">
    <property type="entry name" value="NADPH_oxidase_subgroup_(NOX)"/>
    <property type="match status" value="1"/>
</dbReference>
<evidence type="ECO:0000313" key="15">
    <source>
        <dbReference type="Proteomes" id="UP000639338"/>
    </source>
</evidence>
<dbReference type="GO" id="GO:0005509">
    <property type="term" value="F:calcium ion binding"/>
    <property type="evidence" value="ECO:0007669"/>
    <property type="project" value="InterPro"/>
</dbReference>
<evidence type="ECO:0008006" key="16">
    <source>
        <dbReference type="Google" id="ProtNLM"/>
    </source>
</evidence>
<keyword evidence="15" id="KW-1185">Reference proteome</keyword>
<dbReference type="PANTHER" id="PTHR11972:SF58">
    <property type="entry name" value="NADPH OXIDASE 5"/>
    <property type="match status" value="1"/>
</dbReference>
<dbReference type="InterPro" id="IPR013112">
    <property type="entry name" value="FAD-bd_8"/>
</dbReference>
<dbReference type="GO" id="GO:0006952">
    <property type="term" value="P:defense response"/>
    <property type="evidence" value="ECO:0007669"/>
    <property type="project" value="TreeGrafter"/>
</dbReference>
<protein>
    <recommendedName>
        <fullName evidence="16">NADPH oxidase</fullName>
    </recommendedName>
</protein>
<dbReference type="EMBL" id="JACMRX010000005">
    <property type="protein sequence ID" value="KAF7989658.1"/>
    <property type="molecule type" value="Genomic_DNA"/>
</dbReference>
<sequence>MVNYEIRVECMSSMEEECLIEKRRSTTLKECSDFLKLEGSPKYSRDAFRKLFQDEVLLGKLFMLFDQDRDGMLKQDEWIEFLKARLTNDKQMDFIDQLESVAYVLCGEKPVDLNTFNIIFHAKGVIDKLYRLIEQENSGYVLPIQIMEFIAAISSPRSRAGFDKGNLEWLEKIFKQTVGNEREIRREEFKKIVISKNPFFTERVFQIFDKDNSGSISLQEFLDAMHQFAGKTPDDKIRFLFKVYDIDGDGLIQHRELEHVMRACMEENSMKFSDEQIEDLTLALFEDADQENRGAITFESLKKQLEKHEGLLENLSISIDRWMVPPKPETTRRNKIRFMDILRPYQLTKPYLKNNYVFILFLSVFIIINTILFLSRIYEYRHSNCFTMVARACGQCLNFDCTIILVLMLRQCITFLRTHGFSSILPLDHHIYLHKMVGVTIGVLSIIHTIAHLLNFGMVVVEDNILNSEHYTMSEWLLTSKPGLFGLIGGVANPTGITLIIILIVMSVCSMPFVRRGGCFEIFYWSHLLYIPFWILMIFHGPNFWKWFVLPGAIYVVERVRRFMWLRSERGKTYISSGLLLPSRVTHLVIKRPQHLVFRPGDYVFVNIPVIARYEWHPFTISSAPEQEDYMWLHIRAVGEWTNTLYAYFEKEQQKLERGDIIPIESCRSESQMSLQKNKPKSTTLMIEKDGSNVSLEDPRGLDNPRFISDSGKTSLSSSINSPTSYLSAPELPNSQDLGRSPRDRKLRQLLLGNKIPLEKSFSMPDMQTKYKKRQRLMALRDYMRSESEKSFDEAQIRRARLKSLGLAYLSPQNKSLAQSFRYMRTKPTIIAFKTPSLENYHYEIMENSSNSMEEKQETATTASLAGAAEEGRLERKIKMIGQRTSIMIDTKSQFSSHPAMNYPVGKPLEILLDGPYGAPSSHIFQAQHAVLIATGIGVTPFASILQSIMHRYWKARHTCPKCQFSWASEIPITVMNLRKVDFFWINRDQHSFEWFVNLLSQLEIEQAELGATMERFLEMHMYITSALQKNDMKAVGLQLAMDLLHEKEKRDLITGLKTRTNAGRPNWDKVFKQLQERKKGKVTVFYCGPPQLGRILRYKCDQFGFNFRKETF</sequence>
<comment type="subcellular location">
    <subcellularLocation>
        <location evidence="1">Membrane</location>
        <topology evidence="1">Multi-pass membrane protein</topology>
    </subcellularLocation>
</comment>
<keyword evidence="6" id="KW-0521">NADP</keyword>